<sequence length="198" mass="22820">MPRANKYPKVAFKLRYFSIPRAKRAGAIDCIEDWKTKDNLISLIQHNNNVVQLTDIPSLYLGKYNKALEYTGKLRNVITNEFPDCMQVMQMSGKTSIVKLAERLHVQTNNTKLDDQSIITLDLDTEDDETSDMEINEEENMGVGEAIMADNDTEEFRDDEKQTAILKMANLSSLQFDILKAIFIANPQHRDWRFLLDE</sequence>
<keyword evidence="2" id="KW-1185">Reference proteome</keyword>
<comment type="caution">
    <text evidence="1">The sequence shown here is derived from an EMBL/GenBank/DDBJ whole genome shotgun (WGS) entry which is preliminary data.</text>
</comment>
<protein>
    <submittedName>
        <fullName evidence="1">6682_t:CDS:1</fullName>
    </submittedName>
</protein>
<dbReference type="Proteomes" id="UP000789831">
    <property type="component" value="Unassembled WGS sequence"/>
</dbReference>
<dbReference type="OrthoDB" id="2310995at2759"/>
<proteinExistence type="predicted"/>
<gene>
    <name evidence="1" type="ORF">AGERDE_LOCUS5511</name>
</gene>
<evidence type="ECO:0000313" key="2">
    <source>
        <dbReference type="Proteomes" id="UP000789831"/>
    </source>
</evidence>
<organism evidence="1 2">
    <name type="scientific">Ambispora gerdemannii</name>
    <dbReference type="NCBI Taxonomy" id="144530"/>
    <lineage>
        <taxon>Eukaryota</taxon>
        <taxon>Fungi</taxon>
        <taxon>Fungi incertae sedis</taxon>
        <taxon>Mucoromycota</taxon>
        <taxon>Glomeromycotina</taxon>
        <taxon>Glomeromycetes</taxon>
        <taxon>Archaeosporales</taxon>
        <taxon>Ambisporaceae</taxon>
        <taxon>Ambispora</taxon>
    </lineage>
</organism>
<reference evidence="1" key="1">
    <citation type="submission" date="2021-06" db="EMBL/GenBank/DDBJ databases">
        <authorList>
            <person name="Kallberg Y."/>
            <person name="Tangrot J."/>
            <person name="Rosling A."/>
        </authorList>
    </citation>
    <scope>NUCLEOTIDE SEQUENCE</scope>
    <source>
        <strain evidence="1">MT106</strain>
    </source>
</reference>
<name>A0A9N9FCV9_9GLOM</name>
<evidence type="ECO:0000313" key="1">
    <source>
        <dbReference type="EMBL" id="CAG8526707.1"/>
    </source>
</evidence>
<dbReference type="AlphaFoldDB" id="A0A9N9FCV9"/>
<accession>A0A9N9FCV9</accession>
<dbReference type="EMBL" id="CAJVPL010000752">
    <property type="protein sequence ID" value="CAG8526707.1"/>
    <property type="molecule type" value="Genomic_DNA"/>
</dbReference>